<dbReference type="Proteomes" id="UP001449795">
    <property type="component" value="Chromosome"/>
</dbReference>
<dbReference type="EC" id="2.4.1.-" evidence="12"/>
<gene>
    <name evidence="15" type="primary">mdoH</name>
    <name evidence="12" type="synonym">opgH</name>
    <name evidence="15" type="ORF">AAC691_09645</name>
</gene>
<evidence type="ECO:0000313" key="16">
    <source>
        <dbReference type="Proteomes" id="UP001449795"/>
    </source>
</evidence>
<evidence type="ECO:0000256" key="7">
    <source>
        <dbReference type="ARBA" id="ARBA00022676"/>
    </source>
</evidence>
<evidence type="ECO:0000256" key="2">
    <source>
        <dbReference type="ARBA" id="ARBA00005001"/>
    </source>
</evidence>
<evidence type="ECO:0000256" key="10">
    <source>
        <dbReference type="ARBA" id="ARBA00022989"/>
    </source>
</evidence>
<evidence type="ECO:0000256" key="3">
    <source>
        <dbReference type="ARBA" id="ARBA00009337"/>
    </source>
</evidence>
<evidence type="ECO:0000256" key="11">
    <source>
        <dbReference type="ARBA" id="ARBA00023136"/>
    </source>
</evidence>
<feature type="domain" description="Glycosyltransferase 2-like" evidence="14">
    <location>
        <begin position="260"/>
        <end position="453"/>
    </location>
</feature>
<feature type="transmembrane region" description="Helical" evidence="12">
    <location>
        <begin position="66"/>
        <end position="85"/>
    </location>
</feature>
<evidence type="ECO:0000256" key="6">
    <source>
        <dbReference type="ARBA" id="ARBA00022519"/>
    </source>
</evidence>
<comment type="pathway">
    <text evidence="2 12">Glycan metabolism; osmoregulated periplasmic glucan (OPG) biosynthesis.</text>
</comment>
<feature type="transmembrane region" description="Helical" evidence="12">
    <location>
        <begin position="435"/>
        <end position="456"/>
    </location>
</feature>
<evidence type="ECO:0000256" key="1">
    <source>
        <dbReference type="ARBA" id="ARBA00004429"/>
    </source>
</evidence>
<comment type="function">
    <text evidence="12">Involved in the biosynthesis of osmoregulated periplasmic glucans (OPGs).</text>
</comment>
<keyword evidence="10 12" id="KW-1133">Transmembrane helix</keyword>
<dbReference type="HAMAP" id="MF_01072">
    <property type="entry name" value="MdoH_OpgH"/>
    <property type="match status" value="1"/>
</dbReference>
<comment type="subcellular location">
    <subcellularLocation>
        <location evidence="1">Cell inner membrane</location>
        <topology evidence="1">Multi-pass membrane protein</topology>
    </subcellularLocation>
    <subcellularLocation>
        <location evidence="12">Cell membrane</location>
        <topology evidence="12">Multi-pass membrane protein</topology>
    </subcellularLocation>
</comment>
<dbReference type="PANTHER" id="PTHR43867:SF5">
    <property type="entry name" value="GLUCANS BIOSYNTHESIS GLUCOSYLTRANSFERASE H"/>
    <property type="match status" value="1"/>
</dbReference>
<evidence type="ECO:0000259" key="14">
    <source>
        <dbReference type="Pfam" id="PF13632"/>
    </source>
</evidence>
<dbReference type="CDD" id="cd04191">
    <property type="entry name" value="Glucan_BSP_MdoH"/>
    <property type="match status" value="1"/>
</dbReference>
<dbReference type="Gene3D" id="3.90.550.10">
    <property type="entry name" value="Spore Coat Polysaccharide Biosynthesis Protein SpsA, Chain A"/>
    <property type="match status" value="1"/>
</dbReference>
<name>A0ABZ3DAL1_9PROT</name>
<feature type="region of interest" description="Disordered" evidence="13">
    <location>
        <begin position="1"/>
        <end position="28"/>
    </location>
</feature>
<dbReference type="Pfam" id="PF13632">
    <property type="entry name" value="Glyco_trans_2_3"/>
    <property type="match status" value="1"/>
</dbReference>
<keyword evidence="11 12" id="KW-0472">Membrane</keyword>
<protein>
    <recommendedName>
        <fullName evidence="4 12">Glucans biosynthesis glucosyltransferase H</fullName>
        <ecNumber evidence="12">2.4.1.-</ecNumber>
    </recommendedName>
</protein>
<dbReference type="PANTHER" id="PTHR43867">
    <property type="entry name" value="CELLULOSE SYNTHASE CATALYTIC SUBUNIT A [UDP-FORMING]"/>
    <property type="match status" value="1"/>
</dbReference>
<accession>A0ABZ3DAL1</accession>
<keyword evidence="16" id="KW-1185">Reference proteome</keyword>
<evidence type="ECO:0000256" key="9">
    <source>
        <dbReference type="ARBA" id="ARBA00022692"/>
    </source>
</evidence>
<keyword evidence="7 12" id="KW-0328">Glycosyltransferase</keyword>
<sequence>MDALDTAQHSHPGPHPGPGAAPRGLPDGFPALPDESPLRMDVQSLSAWPDRHGRPRMPVTAPRFIALRRLAVIGSASLLTGYGAYEMNLVLNATGFSVLGAVLLALFVLLFQWIALAFTSSVGGFVSLLRRGGLGLGIARDGDLPTLSTRTALLMPTYNESPGRVMAGLRAMHDSLAATGRLDAFDIFILSDTTNPDIWVAEEAAFLAFRAETARAETAGTGGGAGGRVYYRRRPVNTERKAGNIAEWVRRFGGAYPQMVTLDADSLMDGGTLVRITAAMERHPQVGLIQTLPEIVNGTTLFARMQQFAGRVYGPLIAHGIAWWHGSEGNYWGHNAVIRTRAFAEQAGLPHLPGRKPFGGHILSHDFVEAALMRRGGWAIHMVPGLPGSYEESPPSLTDIAIRDRRWCQGNLQHAKVLRTRGLHWVSRLHMMMGIGSYVTSPMWLVFLLVGILIALQTRFQKPEYFGDTKSLYPNWPQVDPEQAKYVFIGTMAILLAPKLMAYVALLFDRPARQGCGGALRAGLSVLVETVIGGLVAPIAMLIQTSGVLSILMGQDSGWNAQRRDDGGVPLGDIARAYWRYMLFGLILGGCAWSVSIPLFLWMTPVLLGLAFAIPLAAVTGDRAAGQALRRAGLLLIPEETAPPDILRRAARAVAELADSPETDAVHRLLADPALMAAHRAMLPPPRRPGDPIDANLLVGLVKVTESAGPDAAAAALNRAEKAAVLASADGLDRLERIAAR</sequence>
<dbReference type="InterPro" id="IPR050321">
    <property type="entry name" value="Glycosyltr_2/OpgH_subfam"/>
</dbReference>
<keyword evidence="9 12" id="KW-0812">Transmembrane</keyword>
<evidence type="ECO:0000256" key="5">
    <source>
        <dbReference type="ARBA" id="ARBA00022475"/>
    </source>
</evidence>
<feature type="transmembrane region" description="Helical" evidence="12">
    <location>
        <begin position="486"/>
        <end position="508"/>
    </location>
</feature>
<proteinExistence type="inferred from homology"/>
<keyword evidence="6" id="KW-0997">Cell inner membrane</keyword>
<feature type="transmembrane region" description="Helical" evidence="12">
    <location>
        <begin position="520"/>
        <end position="543"/>
    </location>
</feature>
<organism evidence="15 16">
    <name type="scientific">Nguyenibacter vanlangensis</name>
    <dbReference type="NCBI Taxonomy" id="1216886"/>
    <lineage>
        <taxon>Bacteria</taxon>
        <taxon>Pseudomonadati</taxon>
        <taxon>Pseudomonadota</taxon>
        <taxon>Alphaproteobacteria</taxon>
        <taxon>Acetobacterales</taxon>
        <taxon>Acetobacteraceae</taxon>
        <taxon>Nguyenibacter</taxon>
    </lineage>
</organism>
<feature type="transmembrane region" description="Helical" evidence="12">
    <location>
        <begin position="97"/>
        <end position="126"/>
    </location>
</feature>
<dbReference type="InterPro" id="IPR023725">
    <property type="entry name" value="Glucans_biosynth_gluTrFase_H"/>
</dbReference>
<dbReference type="InterPro" id="IPR029044">
    <property type="entry name" value="Nucleotide-diphossugar_trans"/>
</dbReference>
<comment type="similarity">
    <text evidence="3 12">Belongs to the glycosyltransferase 2 family. OpgH subfamily.</text>
</comment>
<evidence type="ECO:0000256" key="8">
    <source>
        <dbReference type="ARBA" id="ARBA00022679"/>
    </source>
</evidence>
<dbReference type="NCBIfam" id="NF003956">
    <property type="entry name" value="PRK05454.1-3"/>
    <property type="match status" value="1"/>
</dbReference>
<evidence type="ECO:0000313" key="15">
    <source>
        <dbReference type="EMBL" id="XAE44653.1"/>
    </source>
</evidence>
<dbReference type="NCBIfam" id="NF003958">
    <property type="entry name" value="PRK05454.2-1"/>
    <property type="match status" value="1"/>
</dbReference>
<keyword evidence="8 12" id="KW-0808">Transferase</keyword>
<dbReference type="EMBL" id="CP152276">
    <property type="protein sequence ID" value="XAE44653.1"/>
    <property type="molecule type" value="Genomic_DNA"/>
</dbReference>
<dbReference type="GO" id="GO:0016757">
    <property type="term" value="F:glycosyltransferase activity"/>
    <property type="evidence" value="ECO:0007669"/>
    <property type="project" value="UniProtKB-KW"/>
</dbReference>
<evidence type="ECO:0000256" key="13">
    <source>
        <dbReference type="SAM" id="MobiDB-lite"/>
    </source>
</evidence>
<dbReference type="InterPro" id="IPR001173">
    <property type="entry name" value="Glyco_trans_2-like"/>
</dbReference>
<reference evidence="15 16" key="1">
    <citation type="submission" date="2024-04" db="EMBL/GenBank/DDBJ databases">
        <title>Complete genome sequence of Nguyenibacter vanlangesis HBCM-1154, a strain capable of nitrogen fixation, IAA production, and phosphorus solubilization isolated from sugarcane soil.</title>
        <authorList>
            <person name="MY HANH P."/>
        </authorList>
    </citation>
    <scope>NUCLEOTIDE SEQUENCE [LARGE SCALE GENOMIC DNA]</scope>
    <source>
        <strain evidence="15 16">HBCM 1154</strain>
    </source>
</reference>
<dbReference type="NCBIfam" id="NF003962">
    <property type="entry name" value="PRK05454.2-5"/>
    <property type="match status" value="1"/>
</dbReference>
<evidence type="ECO:0000256" key="12">
    <source>
        <dbReference type="HAMAP-Rule" id="MF_01072"/>
    </source>
</evidence>
<evidence type="ECO:0000256" key="4">
    <source>
        <dbReference type="ARBA" id="ARBA00020585"/>
    </source>
</evidence>
<keyword evidence="5 12" id="KW-1003">Cell membrane</keyword>
<dbReference type="SUPFAM" id="SSF53448">
    <property type="entry name" value="Nucleotide-diphospho-sugar transferases"/>
    <property type="match status" value="1"/>
</dbReference>
<dbReference type="RefSeq" id="WP_342629883.1">
    <property type="nucleotide sequence ID" value="NZ_CP152276.1"/>
</dbReference>
<feature type="transmembrane region" description="Helical" evidence="12">
    <location>
        <begin position="578"/>
        <end position="602"/>
    </location>
</feature>